<organism evidence="2 3">
    <name type="scientific">Streptomyces alanosinicus</name>
    <dbReference type="NCBI Taxonomy" id="68171"/>
    <lineage>
        <taxon>Bacteria</taxon>
        <taxon>Bacillati</taxon>
        <taxon>Actinomycetota</taxon>
        <taxon>Actinomycetes</taxon>
        <taxon>Kitasatosporales</taxon>
        <taxon>Streptomycetaceae</taxon>
        <taxon>Streptomyces</taxon>
    </lineage>
</organism>
<reference evidence="2" key="1">
    <citation type="journal article" date="2014" name="Int. J. Syst. Evol. Microbiol.">
        <title>Complete genome sequence of Corynebacterium casei LMG S-19264T (=DSM 44701T), isolated from a smear-ripened cheese.</title>
        <authorList>
            <consortium name="US DOE Joint Genome Institute (JGI-PGF)"/>
            <person name="Walter F."/>
            <person name="Albersmeier A."/>
            <person name="Kalinowski J."/>
            <person name="Ruckert C."/>
        </authorList>
    </citation>
    <scope>NUCLEOTIDE SEQUENCE</scope>
    <source>
        <strain evidence="2">JCM 4714</strain>
    </source>
</reference>
<evidence type="ECO:0000313" key="3">
    <source>
        <dbReference type="Proteomes" id="UP000655443"/>
    </source>
</evidence>
<feature type="compositionally biased region" description="Basic residues" evidence="1">
    <location>
        <begin position="91"/>
        <end position="103"/>
    </location>
</feature>
<name>A0A919D7X9_9ACTN</name>
<protein>
    <submittedName>
        <fullName evidence="2">Uncharacterized protein</fullName>
    </submittedName>
</protein>
<dbReference type="EMBL" id="BMVG01000058">
    <property type="protein sequence ID" value="GHE15065.1"/>
    <property type="molecule type" value="Genomic_DNA"/>
</dbReference>
<dbReference type="AlphaFoldDB" id="A0A919D7X9"/>
<evidence type="ECO:0000256" key="1">
    <source>
        <dbReference type="SAM" id="MobiDB-lite"/>
    </source>
</evidence>
<proteinExistence type="predicted"/>
<dbReference type="Proteomes" id="UP000655443">
    <property type="component" value="Unassembled WGS sequence"/>
</dbReference>
<gene>
    <name evidence="2" type="ORF">GCM10010339_88470</name>
</gene>
<accession>A0A919D7X9</accession>
<comment type="caution">
    <text evidence="2">The sequence shown here is derived from an EMBL/GenBank/DDBJ whole genome shotgun (WGS) entry which is preliminary data.</text>
</comment>
<keyword evidence="3" id="KW-1185">Reference proteome</keyword>
<evidence type="ECO:0000313" key="2">
    <source>
        <dbReference type="EMBL" id="GHE15065.1"/>
    </source>
</evidence>
<sequence length="118" mass="12603">MAAFGSSAIYGSGHSLKGRTIRLTGFVTRGDSGTGYVTRLPVSSCAADATTTKVEVRGADAPATETRGTVTGTWRPKGRLGSSGEPGRRCWVPRRPGRLRRGPPRTQKALTRADYREP</sequence>
<feature type="region of interest" description="Disordered" evidence="1">
    <location>
        <begin position="57"/>
        <end position="118"/>
    </location>
</feature>
<reference evidence="2" key="2">
    <citation type="submission" date="2020-09" db="EMBL/GenBank/DDBJ databases">
        <authorList>
            <person name="Sun Q."/>
            <person name="Ohkuma M."/>
        </authorList>
    </citation>
    <scope>NUCLEOTIDE SEQUENCE</scope>
    <source>
        <strain evidence="2">JCM 4714</strain>
    </source>
</reference>